<gene>
    <name evidence="2" type="ORF">F7D14_18995</name>
</gene>
<proteinExistence type="predicted"/>
<keyword evidence="2" id="KW-0808">Transferase</keyword>
<dbReference type="InterPro" id="IPR029063">
    <property type="entry name" value="SAM-dependent_MTases_sf"/>
</dbReference>
<dbReference type="Proteomes" id="UP000422569">
    <property type="component" value="Chromosome"/>
</dbReference>
<dbReference type="SUPFAM" id="SSF53335">
    <property type="entry name" value="S-adenosyl-L-methionine-dependent methyltransferases"/>
    <property type="match status" value="1"/>
</dbReference>
<keyword evidence="3" id="KW-1185">Reference proteome</keyword>
<dbReference type="KEGG" id="mpar:F7D14_18995"/>
<dbReference type="AlphaFoldDB" id="A0A6B8M9D9"/>
<dbReference type="PANTHER" id="PTHR43591:SF110">
    <property type="entry name" value="RHODANESE DOMAIN-CONTAINING PROTEIN"/>
    <property type="match status" value="1"/>
</dbReference>
<dbReference type="GO" id="GO:0008757">
    <property type="term" value="F:S-adenosylmethionine-dependent methyltransferase activity"/>
    <property type="evidence" value="ECO:0007669"/>
    <property type="project" value="InterPro"/>
</dbReference>
<keyword evidence="2" id="KW-0489">Methyltransferase</keyword>
<evidence type="ECO:0000259" key="1">
    <source>
        <dbReference type="Pfam" id="PF08241"/>
    </source>
</evidence>
<protein>
    <submittedName>
        <fullName evidence="2">Class I SAM-dependent methyltransferase</fullName>
    </submittedName>
</protein>
<dbReference type="CDD" id="cd02440">
    <property type="entry name" value="AdoMet_MTases"/>
    <property type="match status" value="1"/>
</dbReference>
<evidence type="ECO:0000313" key="3">
    <source>
        <dbReference type="Proteomes" id="UP000422569"/>
    </source>
</evidence>
<dbReference type="GO" id="GO:0032259">
    <property type="term" value="P:methylation"/>
    <property type="evidence" value="ECO:0007669"/>
    <property type="project" value="UniProtKB-KW"/>
</dbReference>
<name>A0A6B8M9D9_9HYPH</name>
<feature type="domain" description="Methyltransferase type 11" evidence="1">
    <location>
        <begin position="57"/>
        <end position="153"/>
    </location>
</feature>
<dbReference type="InterPro" id="IPR013216">
    <property type="entry name" value="Methyltransf_11"/>
</dbReference>
<sequence>MSEATDYSRETENLDNCDVEAAYARWAPIYDLTFTAVFRPGRRALTAAANKADGPILDVGVGTGLELPMFEPHTEVYGVDLSEHMLRRAAQRVERERLSHVVGLYKMDASRMAFPDAAFACVCAPFVLTVVPEPEAMLDELARVVRPGGEIILVNHVSRKDDPLAALDTWLDRHVAPKLGWRPQFPWSIIGDWIDQRSDMELMERRLLAPFGLFTMSRIRRLPLSQDVDAPVMPAELEYA</sequence>
<dbReference type="EMBL" id="CP044331">
    <property type="protein sequence ID" value="QGM99361.1"/>
    <property type="molecule type" value="Genomic_DNA"/>
</dbReference>
<accession>A0A6B8M9D9</accession>
<organism evidence="2 3">
    <name type="scientific">Methylocystis parvus</name>
    <dbReference type="NCBI Taxonomy" id="134"/>
    <lineage>
        <taxon>Bacteria</taxon>
        <taxon>Pseudomonadati</taxon>
        <taxon>Pseudomonadota</taxon>
        <taxon>Alphaproteobacteria</taxon>
        <taxon>Hyphomicrobiales</taxon>
        <taxon>Methylocystaceae</taxon>
        <taxon>Methylocystis</taxon>
    </lineage>
</organism>
<reference evidence="2 3" key="1">
    <citation type="submission" date="2019-09" db="EMBL/GenBank/DDBJ databases">
        <title>Isolation and complete genome sequencing of Methylocystis species.</title>
        <authorList>
            <person name="Rumah B.L."/>
            <person name="Stead C.E."/>
            <person name="Stevens B.C."/>
            <person name="Minton N.P."/>
            <person name="Grosse-Honebrink A."/>
            <person name="Zhang Y."/>
        </authorList>
    </citation>
    <scope>NUCLEOTIDE SEQUENCE [LARGE SCALE GENOMIC DNA]</scope>
    <source>
        <strain evidence="2 3">BRCS2</strain>
    </source>
</reference>
<evidence type="ECO:0000313" key="2">
    <source>
        <dbReference type="EMBL" id="QGM99361.1"/>
    </source>
</evidence>
<dbReference type="RefSeq" id="WP_016919559.1">
    <property type="nucleotide sequence ID" value="NZ_CP044331.1"/>
</dbReference>
<dbReference type="Pfam" id="PF08241">
    <property type="entry name" value="Methyltransf_11"/>
    <property type="match status" value="1"/>
</dbReference>
<dbReference type="PANTHER" id="PTHR43591">
    <property type="entry name" value="METHYLTRANSFERASE"/>
    <property type="match status" value="1"/>
</dbReference>
<dbReference type="Gene3D" id="3.40.50.150">
    <property type="entry name" value="Vaccinia Virus protein VP39"/>
    <property type="match status" value="1"/>
</dbReference>